<name>A0A0F9VMC8_9ZZZZ</name>
<proteinExistence type="predicted"/>
<protein>
    <submittedName>
        <fullName evidence="1">Uncharacterized protein</fullName>
    </submittedName>
</protein>
<comment type="caution">
    <text evidence="1">The sequence shown here is derived from an EMBL/GenBank/DDBJ whole genome shotgun (WGS) entry which is preliminary data.</text>
</comment>
<dbReference type="EMBL" id="LAZR01000487">
    <property type="protein sequence ID" value="KKN66928.1"/>
    <property type="molecule type" value="Genomic_DNA"/>
</dbReference>
<evidence type="ECO:0000313" key="1">
    <source>
        <dbReference type="EMBL" id="KKN66928.1"/>
    </source>
</evidence>
<accession>A0A0F9VMC8</accession>
<dbReference type="AlphaFoldDB" id="A0A0F9VMC8"/>
<organism evidence="1">
    <name type="scientific">marine sediment metagenome</name>
    <dbReference type="NCBI Taxonomy" id="412755"/>
    <lineage>
        <taxon>unclassified sequences</taxon>
        <taxon>metagenomes</taxon>
        <taxon>ecological metagenomes</taxon>
    </lineage>
</organism>
<sequence>MIAMNKMAPVTSDPQERARVRSRIGSLIMEFCRHNEQFHMEQLLLYIQGNLGMIAPDSPGRILRQLRQQGLLNYTVVSRRQSLYRVVPVERPAEQAELFAETA</sequence>
<reference evidence="1" key="1">
    <citation type="journal article" date="2015" name="Nature">
        <title>Complex archaea that bridge the gap between prokaryotes and eukaryotes.</title>
        <authorList>
            <person name="Spang A."/>
            <person name="Saw J.H."/>
            <person name="Jorgensen S.L."/>
            <person name="Zaremba-Niedzwiedzka K."/>
            <person name="Martijn J."/>
            <person name="Lind A.E."/>
            <person name="van Eijk R."/>
            <person name="Schleper C."/>
            <person name="Guy L."/>
            <person name="Ettema T.J."/>
        </authorList>
    </citation>
    <scope>NUCLEOTIDE SEQUENCE</scope>
</reference>
<gene>
    <name evidence="1" type="ORF">LCGC14_0467030</name>
</gene>